<name>A0AAN6UNJ8_9PEZI</name>
<protein>
    <submittedName>
        <fullName evidence="2">Uncharacterized protein</fullName>
    </submittedName>
</protein>
<dbReference type="AlphaFoldDB" id="A0AAN6UNJ8"/>
<feature type="region of interest" description="Disordered" evidence="1">
    <location>
        <begin position="49"/>
        <end position="73"/>
    </location>
</feature>
<evidence type="ECO:0000313" key="2">
    <source>
        <dbReference type="EMBL" id="KAK4136000.1"/>
    </source>
</evidence>
<reference evidence="2" key="2">
    <citation type="submission" date="2023-05" db="EMBL/GenBank/DDBJ databases">
        <authorList>
            <consortium name="Lawrence Berkeley National Laboratory"/>
            <person name="Steindorff A."/>
            <person name="Hensen N."/>
            <person name="Bonometti L."/>
            <person name="Westerberg I."/>
            <person name="Brannstrom I.O."/>
            <person name="Guillou S."/>
            <person name="Cros-Aarteil S."/>
            <person name="Calhoun S."/>
            <person name="Haridas S."/>
            <person name="Kuo A."/>
            <person name="Mondo S."/>
            <person name="Pangilinan J."/>
            <person name="Riley R."/>
            <person name="Labutti K."/>
            <person name="Andreopoulos B."/>
            <person name="Lipzen A."/>
            <person name="Chen C."/>
            <person name="Yanf M."/>
            <person name="Daum C."/>
            <person name="Ng V."/>
            <person name="Clum A."/>
            <person name="Ohm R."/>
            <person name="Martin F."/>
            <person name="Silar P."/>
            <person name="Natvig D."/>
            <person name="Lalanne C."/>
            <person name="Gautier V."/>
            <person name="Ament-Velasquez S.L."/>
            <person name="Kruys A."/>
            <person name="Hutchinson M.I."/>
            <person name="Powell A.J."/>
            <person name="Barry K."/>
            <person name="Miller A.N."/>
            <person name="Grigoriev I.V."/>
            <person name="Debuchy R."/>
            <person name="Gladieux P."/>
            <person name="Thoren M.H."/>
            <person name="Johannesson H."/>
        </authorList>
    </citation>
    <scope>NUCLEOTIDE SEQUENCE</scope>
    <source>
        <strain evidence="2">CBS 123565</strain>
    </source>
</reference>
<keyword evidence="3" id="KW-1185">Reference proteome</keyword>
<gene>
    <name evidence="2" type="ORF">BT67DRAFT_440132</name>
</gene>
<evidence type="ECO:0000256" key="1">
    <source>
        <dbReference type="SAM" id="MobiDB-lite"/>
    </source>
</evidence>
<comment type="caution">
    <text evidence="2">The sequence shown here is derived from an EMBL/GenBank/DDBJ whole genome shotgun (WGS) entry which is preliminary data.</text>
</comment>
<dbReference type="Proteomes" id="UP001304895">
    <property type="component" value="Unassembled WGS sequence"/>
</dbReference>
<reference evidence="2" key="1">
    <citation type="journal article" date="2023" name="Mol. Phylogenet. Evol.">
        <title>Genome-scale phylogeny and comparative genomics of the fungal order Sordariales.</title>
        <authorList>
            <person name="Hensen N."/>
            <person name="Bonometti L."/>
            <person name="Westerberg I."/>
            <person name="Brannstrom I.O."/>
            <person name="Guillou S."/>
            <person name="Cros-Aarteil S."/>
            <person name="Calhoun S."/>
            <person name="Haridas S."/>
            <person name="Kuo A."/>
            <person name="Mondo S."/>
            <person name="Pangilinan J."/>
            <person name="Riley R."/>
            <person name="LaButti K."/>
            <person name="Andreopoulos B."/>
            <person name="Lipzen A."/>
            <person name="Chen C."/>
            <person name="Yan M."/>
            <person name="Daum C."/>
            <person name="Ng V."/>
            <person name="Clum A."/>
            <person name="Steindorff A."/>
            <person name="Ohm R.A."/>
            <person name="Martin F."/>
            <person name="Silar P."/>
            <person name="Natvig D.O."/>
            <person name="Lalanne C."/>
            <person name="Gautier V."/>
            <person name="Ament-Velasquez S.L."/>
            <person name="Kruys A."/>
            <person name="Hutchinson M.I."/>
            <person name="Powell A.J."/>
            <person name="Barry K."/>
            <person name="Miller A.N."/>
            <person name="Grigoriev I.V."/>
            <person name="Debuchy R."/>
            <person name="Gladieux P."/>
            <person name="Hiltunen Thoren M."/>
            <person name="Johannesson H."/>
        </authorList>
    </citation>
    <scope>NUCLEOTIDE SEQUENCE</scope>
    <source>
        <strain evidence="2">CBS 123565</strain>
    </source>
</reference>
<dbReference type="EMBL" id="MU853404">
    <property type="protein sequence ID" value="KAK4136000.1"/>
    <property type="molecule type" value="Genomic_DNA"/>
</dbReference>
<accession>A0AAN6UNJ8</accession>
<proteinExistence type="predicted"/>
<sequence>MKFPQAVTLAAIASTAAATDNLLTPDKLEADIRTEELQSVLWNLDKIATDNGGNRAFGEPATRPRSISSSSAP</sequence>
<organism evidence="2 3">
    <name type="scientific">Trichocladium antarcticum</name>
    <dbReference type="NCBI Taxonomy" id="1450529"/>
    <lineage>
        <taxon>Eukaryota</taxon>
        <taxon>Fungi</taxon>
        <taxon>Dikarya</taxon>
        <taxon>Ascomycota</taxon>
        <taxon>Pezizomycotina</taxon>
        <taxon>Sordariomycetes</taxon>
        <taxon>Sordariomycetidae</taxon>
        <taxon>Sordariales</taxon>
        <taxon>Chaetomiaceae</taxon>
        <taxon>Trichocladium</taxon>
    </lineage>
</organism>
<evidence type="ECO:0000313" key="3">
    <source>
        <dbReference type="Proteomes" id="UP001304895"/>
    </source>
</evidence>